<evidence type="ECO:0000259" key="2">
    <source>
        <dbReference type="PROSITE" id="PS50105"/>
    </source>
</evidence>
<dbReference type="InterPro" id="IPR050548">
    <property type="entry name" value="PcG_chromatin_remod_factors"/>
</dbReference>
<reference evidence="4" key="1">
    <citation type="submission" date="2025-08" db="UniProtKB">
        <authorList>
            <consortium name="RefSeq"/>
        </authorList>
    </citation>
    <scope>IDENTIFICATION</scope>
</reference>
<dbReference type="SMART" id="SM00454">
    <property type="entry name" value="SAM"/>
    <property type="match status" value="1"/>
</dbReference>
<dbReference type="PROSITE" id="PS50105">
    <property type="entry name" value="SAM_DOMAIN"/>
    <property type="match status" value="1"/>
</dbReference>
<keyword evidence="3" id="KW-1185">Reference proteome</keyword>
<dbReference type="Proteomes" id="UP000694871">
    <property type="component" value="Unplaced"/>
</dbReference>
<evidence type="ECO:0000313" key="3">
    <source>
        <dbReference type="Proteomes" id="UP000694871"/>
    </source>
</evidence>
<accession>A0ABM1K032</accession>
<dbReference type="PANTHER" id="PTHR12247:SF89">
    <property type="entry name" value="STERILE ALPHA MOTIF DOMAIN-CONTAINING PROTEIN 7"/>
    <property type="match status" value="1"/>
</dbReference>
<dbReference type="CDD" id="cd09579">
    <property type="entry name" value="SAM_Samd7_11"/>
    <property type="match status" value="1"/>
</dbReference>
<feature type="region of interest" description="Disordered" evidence="1">
    <location>
        <begin position="474"/>
        <end position="544"/>
    </location>
</feature>
<organism evidence="3 4">
    <name type="scientific">Gekko japonicus</name>
    <name type="common">Schlegel's Japanese gecko</name>
    <dbReference type="NCBI Taxonomy" id="146911"/>
    <lineage>
        <taxon>Eukaryota</taxon>
        <taxon>Metazoa</taxon>
        <taxon>Chordata</taxon>
        <taxon>Craniata</taxon>
        <taxon>Vertebrata</taxon>
        <taxon>Euteleostomi</taxon>
        <taxon>Lepidosauria</taxon>
        <taxon>Squamata</taxon>
        <taxon>Bifurcata</taxon>
        <taxon>Gekkota</taxon>
        <taxon>Gekkonidae</taxon>
        <taxon>Gekkoninae</taxon>
        <taxon>Gekko</taxon>
    </lineage>
</organism>
<feature type="compositionally biased region" description="Polar residues" evidence="1">
    <location>
        <begin position="493"/>
        <end position="515"/>
    </location>
</feature>
<gene>
    <name evidence="4" type="primary">SAMD7</name>
</gene>
<dbReference type="SUPFAM" id="SSF47769">
    <property type="entry name" value="SAM/Pointed domain"/>
    <property type="match status" value="1"/>
</dbReference>
<dbReference type="Pfam" id="PF00536">
    <property type="entry name" value="SAM_1"/>
    <property type="match status" value="1"/>
</dbReference>
<feature type="domain" description="SAM" evidence="2">
    <location>
        <begin position="397"/>
        <end position="443"/>
    </location>
</feature>
<dbReference type="InterPro" id="IPR013761">
    <property type="entry name" value="SAM/pointed_sf"/>
</dbReference>
<dbReference type="PANTHER" id="PTHR12247">
    <property type="entry name" value="POLYCOMB GROUP PROTEIN"/>
    <property type="match status" value="1"/>
</dbReference>
<evidence type="ECO:0000256" key="1">
    <source>
        <dbReference type="SAM" id="MobiDB-lite"/>
    </source>
</evidence>
<sequence length="544" mass="59801">MTPRDHMRKMSILGEQGNLEDKHLFRLASGMAAGELRQRQELIMRNQMMAVNPQLMGAGPQRIQAIPSQFEPRFVERDLLPSTEMLAPADPRQIHVASHLGQSIPQHANMPNLLSSRVYQGPGYSFLQPEQIEAVTRRQELVQKQNMARMEMEMNALFQQKEIEKAHRKGLLGLEGPFLYHSIPASPVAFRGRHRVPEGHVPNDLYVHRATLDELHGNTMLMATSPYPPVGTLQRERGRRPGRRAGNHKAAEGTAGGTKSQAEEKGLDLASATAEEEKEDKKEAEAEMLNKHEPSKAHLEPCAAAAKDGKEYEHGLRKAAVGHDMPSEANGCSNGNEKDPANPCTAFEEKYAYPSAFTFSALPYGFSVPTNPLLPSSASSLILNGEDVPPIEDIRKWATEDVYNFIISLPGCSDYAQVFKDHAIDGETLPLLTEEHLLDTMGLKLGPALKIRSQVSRRLGSMFYMMNLPLSVSASSATGKPSDPPQEMASPLHCNSTGDVLGSPCSQDPETSKTAEQIAAESRENPPDLGGAQSDFQMISYQKN</sequence>
<proteinExistence type="predicted"/>
<feature type="compositionally biased region" description="Basic and acidic residues" evidence="1">
    <location>
        <begin position="279"/>
        <end position="299"/>
    </location>
</feature>
<evidence type="ECO:0000313" key="4">
    <source>
        <dbReference type="RefSeq" id="XP_015267069.1"/>
    </source>
</evidence>
<dbReference type="Gene3D" id="1.10.150.50">
    <property type="entry name" value="Transcription Factor, Ets-1"/>
    <property type="match status" value="1"/>
</dbReference>
<dbReference type="InterPro" id="IPR001660">
    <property type="entry name" value="SAM"/>
</dbReference>
<feature type="region of interest" description="Disordered" evidence="1">
    <location>
        <begin position="221"/>
        <end position="300"/>
    </location>
</feature>
<feature type="compositionally biased region" description="Polar residues" evidence="1">
    <location>
        <begin position="534"/>
        <end position="544"/>
    </location>
</feature>
<feature type="compositionally biased region" description="Basic residues" evidence="1">
    <location>
        <begin position="237"/>
        <end position="247"/>
    </location>
</feature>
<dbReference type="GeneID" id="107110779"/>
<dbReference type="RefSeq" id="XP_015267069.1">
    <property type="nucleotide sequence ID" value="XM_015411583.1"/>
</dbReference>
<name>A0ABM1K032_GEKJA</name>
<protein>
    <submittedName>
        <fullName evidence="4">Sterile alpha motif domain-containing protein 7</fullName>
    </submittedName>
</protein>